<evidence type="ECO:0000313" key="1">
    <source>
        <dbReference type="EMBL" id="MBC5996246.1"/>
    </source>
</evidence>
<dbReference type="RefSeq" id="WP_153972114.1">
    <property type="nucleotide sequence ID" value="NZ_JACRWE010000002.1"/>
</dbReference>
<keyword evidence="2" id="KW-1185">Reference proteome</keyword>
<sequence length="94" mass="11056">MLNKLAKNQYVKLVKENGKKKEVEYGIVLNENGDQYDIMSVGFENKDGHFLEYPPNVENLVQTYTTHEGTIFDEVKENEVRRAMNVWVEKNYKI</sequence>
<comment type="caution">
    <text evidence="1">The sequence shown here is derived from an EMBL/GenBank/DDBJ whole genome shotgun (WGS) entry which is preliminary data.</text>
</comment>
<reference evidence="1 2" key="1">
    <citation type="submission" date="2020-08" db="EMBL/GenBank/DDBJ databases">
        <authorList>
            <person name="Liu C."/>
            <person name="Sun Q."/>
        </authorList>
    </citation>
    <scope>NUCLEOTIDE SEQUENCE [LARGE SCALE GENOMIC DNA]</scope>
    <source>
        <strain evidence="1 2">NSJ-18</strain>
    </source>
</reference>
<evidence type="ECO:0000313" key="2">
    <source>
        <dbReference type="Proteomes" id="UP000609849"/>
    </source>
</evidence>
<dbReference type="Proteomes" id="UP000609849">
    <property type="component" value="Unassembled WGS sequence"/>
</dbReference>
<protein>
    <recommendedName>
        <fullName evidence="3">DUF1292 domain-containing protein</fullName>
    </recommendedName>
</protein>
<dbReference type="EMBL" id="JACRWE010000002">
    <property type="protein sequence ID" value="MBC5996246.1"/>
    <property type="molecule type" value="Genomic_DNA"/>
</dbReference>
<name>A0ABR7JNS6_9FIRM</name>
<organism evidence="1 2">
    <name type="scientific">Romboutsia faecis</name>
    <dbReference type="NCBI Taxonomy" id="2764597"/>
    <lineage>
        <taxon>Bacteria</taxon>
        <taxon>Bacillati</taxon>
        <taxon>Bacillota</taxon>
        <taxon>Clostridia</taxon>
        <taxon>Peptostreptococcales</taxon>
        <taxon>Peptostreptococcaceae</taxon>
        <taxon>Romboutsia</taxon>
    </lineage>
</organism>
<evidence type="ECO:0008006" key="3">
    <source>
        <dbReference type="Google" id="ProtNLM"/>
    </source>
</evidence>
<gene>
    <name evidence="1" type="ORF">H8923_05685</name>
</gene>
<proteinExistence type="predicted"/>
<accession>A0ABR7JNS6</accession>